<proteinExistence type="predicted"/>
<gene>
    <name evidence="1" type="ORF">LK10_20630</name>
</gene>
<protein>
    <submittedName>
        <fullName evidence="1">Uncharacterized protein</fullName>
    </submittedName>
</protein>
<dbReference type="Proteomes" id="UP000030982">
    <property type="component" value="Unassembled WGS sequence"/>
</dbReference>
<sequence length="93" mass="10070">MTPTAPAPPPAWNWTPHHTPALARAILGHPATSHLPPHAVTDLIHTAGHDLAHHTYPASPTTEEATEEATAQILDEIAHGPYQYLNHHTTNPH</sequence>
<name>A0A0B2AEW6_9MICC</name>
<reference evidence="1 2" key="1">
    <citation type="submission" date="2014-09" db="EMBL/GenBank/DDBJ databases">
        <title>Genome sequence of Sinomonas sp. MUSC 117.</title>
        <authorList>
            <person name="Lee L.-H."/>
        </authorList>
    </citation>
    <scope>NUCLEOTIDE SEQUENCE [LARGE SCALE GENOMIC DNA]</scope>
    <source>
        <strain evidence="1 2">MUSC 117</strain>
    </source>
</reference>
<accession>A0A0B2AEW6</accession>
<dbReference type="EMBL" id="JTDL01000154">
    <property type="protein sequence ID" value="KHL00276.1"/>
    <property type="molecule type" value="Genomic_DNA"/>
</dbReference>
<dbReference type="AlphaFoldDB" id="A0A0B2AEW6"/>
<keyword evidence="2" id="KW-1185">Reference proteome</keyword>
<evidence type="ECO:0000313" key="2">
    <source>
        <dbReference type="Proteomes" id="UP000030982"/>
    </source>
</evidence>
<comment type="caution">
    <text evidence="1">The sequence shown here is derived from an EMBL/GenBank/DDBJ whole genome shotgun (WGS) entry which is preliminary data.</text>
</comment>
<dbReference type="RefSeq" id="WP_043128216.1">
    <property type="nucleotide sequence ID" value="NZ_JTDL01000154.1"/>
</dbReference>
<organism evidence="1 2">
    <name type="scientific">Sinomonas humi</name>
    <dbReference type="NCBI Taxonomy" id="1338436"/>
    <lineage>
        <taxon>Bacteria</taxon>
        <taxon>Bacillati</taxon>
        <taxon>Actinomycetota</taxon>
        <taxon>Actinomycetes</taxon>
        <taxon>Micrococcales</taxon>
        <taxon>Micrococcaceae</taxon>
        <taxon>Sinomonas</taxon>
    </lineage>
</organism>
<evidence type="ECO:0000313" key="1">
    <source>
        <dbReference type="EMBL" id="KHL00276.1"/>
    </source>
</evidence>